<protein>
    <submittedName>
        <fullName evidence="2">Uncharacterized protein</fullName>
    </submittedName>
</protein>
<sequence>MSVVTPCTRSFIEIKRVPKGNTKRDRRKVDDQENTKAEKPKKKPKTKRYTKRQQTDEPEVTQDDSDPTDKTRDNESWSCPVLETACEENAFITELANKPPPNMDNFFEMADPFANENDMLDISDTIFDVANEFPDIYLRGNLITPSESEFTKKLSITKTAAPTMPTIAPSATQQTTLVVEVPTSTSLHSKTKSATTQATRTKQG</sequence>
<feature type="compositionally biased region" description="Basic and acidic residues" evidence="1">
    <location>
        <begin position="27"/>
        <end position="38"/>
    </location>
</feature>
<feature type="region of interest" description="Disordered" evidence="1">
    <location>
        <begin position="15"/>
        <end position="76"/>
    </location>
</feature>
<evidence type="ECO:0000313" key="3">
    <source>
        <dbReference type="Proteomes" id="UP000230423"/>
    </source>
</evidence>
<dbReference type="Proteomes" id="UP000230423">
    <property type="component" value="Unassembled WGS sequence"/>
</dbReference>
<evidence type="ECO:0000313" key="2">
    <source>
        <dbReference type="EMBL" id="PIO64511.1"/>
    </source>
</evidence>
<dbReference type="AlphaFoldDB" id="A0A2G9U2L5"/>
<accession>A0A2G9U2L5</accession>
<keyword evidence="3" id="KW-1185">Reference proteome</keyword>
<gene>
    <name evidence="2" type="ORF">TELCIR_13857</name>
</gene>
<name>A0A2G9U2L5_TELCI</name>
<proteinExistence type="predicted"/>
<feature type="compositionally biased region" description="Basic residues" evidence="1">
    <location>
        <begin position="39"/>
        <end position="51"/>
    </location>
</feature>
<dbReference type="OrthoDB" id="5874495at2759"/>
<evidence type="ECO:0000256" key="1">
    <source>
        <dbReference type="SAM" id="MobiDB-lite"/>
    </source>
</evidence>
<dbReference type="EMBL" id="KZ349843">
    <property type="protein sequence ID" value="PIO64511.1"/>
    <property type="molecule type" value="Genomic_DNA"/>
</dbReference>
<feature type="region of interest" description="Disordered" evidence="1">
    <location>
        <begin position="182"/>
        <end position="204"/>
    </location>
</feature>
<organism evidence="2 3">
    <name type="scientific">Teladorsagia circumcincta</name>
    <name type="common">Brown stomach worm</name>
    <name type="synonym">Ostertagia circumcincta</name>
    <dbReference type="NCBI Taxonomy" id="45464"/>
    <lineage>
        <taxon>Eukaryota</taxon>
        <taxon>Metazoa</taxon>
        <taxon>Ecdysozoa</taxon>
        <taxon>Nematoda</taxon>
        <taxon>Chromadorea</taxon>
        <taxon>Rhabditida</taxon>
        <taxon>Rhabditina</taxon>
        <taxon>Rhabditomorpha</taxon>
        <taxon>Strongyloidea</taxon>
        <taxon>Trichostrongylidae</taxon>
        <taxon>Teladorsagia</taxon>
    </lineage>
</organism>
<feature type="compositionally biased region" description="Acidic residues" evidence="1">
    <location>
        <begin position="56"/>
        <end position="66"/>
    </location>
</feature>
<reference evidence="2 3" key="1">
    <citation type="submission" date="2015-09" db="EMBL/GenBank/DDBJ databases">
        <title>Draft genome of the parasitic nematode Teladorsagia circumcincta isolate WARC Sus (inbred).</title>
        <authorList>
            <person name="Mitreva M."/>
        </authorList>
    </citation>
    <scope>NUCLEOTIDE SEQUENCE [LARGE SCALE GENOMIC DNA]</scope>
    <source>
        <strain evidence="2 3">S</strain>
    </source>
</reference>